<comment type="caution">
    <text evidence="2">The sequence shown here is derived from an EMBL/GenBank/DDBJ whole genome shotgun (WGS) entry which is preliminary data.</text>
</comment>
<gene>
    <name evidence="2" type="ORF">MBJ925_LOCUS29603</name>
</gene>
<evidence type="ECO:0000313" key="2">
    <source>
        <dbReference type="EMBL" id="CAF2141469.1"/>
    </source>
</evidence>
<dbReference type="InterPro" id="IPR032675">
    <property type="entry name" value="LRR_dom_sf"/>
</dbReference>
<dbReference type="Proteomes" id="UP000663824">
    <property type="component" value="Unassembled WGS sequence"/>
</dbReference>
<dbReference type="PROSITE" id="PS50181">
    <property type="entry name" value="FBOX"/>
    <property type="match status" value="1"/>
</dbReference>
<evidence type="ECO:0000259" key="1">
    <source>
        <dbReference type="PROSITE" id="PS50181"/>
    </source>
</evidence>
<sequence>MNTLINNHENTNILDLPNEMLLAIMSKLSKIDVLYSLVGVNRQFDQLIIDPFYIHDLDFTRKLLFDDISPIDKQTLDRICGKILPRINDKVNKLTVEPLSIERIFHAVDYAQLYSLSLVNFSQEILLRHIIDNAVIHRLMTEQITCLNIQCFSLASYQRTCSYDSRIVPLLRRMPNIEELTLFLSVIRMESTYIDGIHLHDEILIHVPRLDKLLFSITTILYNINAKIELPSNDDIQRGFIEKEIYQVDSYVINDPSKRFSRWKVRWLIMRDADPFENELFKVISQDFPFLKKLALFNTAAQQNKRCSLPFITFPHLVEPHVHMAHTDYAEQFLYERNAHLPCLSSLEICYETLSILTNNFTNDVARVNCDKLQRLVIK</sequence>
<dbReference type="AlphaFoldDB" id="A0A816X2G5"/>
<accession>A0A816X2G5</accession>
<dbReference type="Gene3D" id="3.80.10.10">
    <property type="entry name" value="Ribonuclease Inhibitor"/>
    <property type="match status" value="1"/>
</dbReference>
<reference evidence="2" key="1">
    <citation type="submission" date="2021-02" db="EMBL/GenBank/DDBJ databases">
        <authorList>
            <person name="Nowell W R."/>
        </authorList>
    </citation>
    <scope>NUCLEOTIDE SEQUENCE</scope>
</reference>
<dbReference type="InterPro" id="IPR036047">
    <property type="entry name" value="F-box-like_dom_sf"/>
</dbReference>
<name>A0A816X2G5_9BILA</name>
<dbReference type="InterPro" id="IPR001810">
    <property type="entry name" value="F-box_dom"/>
</dbReference>
<feature type="domain" description="F-box" evidence="1">
    <location>
        <begin position="10"/>
        <end position="62"/>
    </location>
</feature>
<dbReference type="SUPFAM" id="SSF81383">
    <property type="entry name" value="F-box domain"/>
    <property type="match status" value="1"/>
</dbReference>
<dbReference type="EMBL" id="CAJNRE010015849">
    <property type="protein sequence ID" value="CAF2141469.1"/>
    <property type="molecule type" value="Genomic_DNA"/>
</dbReference>
<protein>
    <recommendedName>
        <fullName evidence="1">F-box domain-containing protein</fullName>
    </recommendedName>
</protein>
<proteinExistence type="predicted"/>
<evidence type="ECO:0000313" key="3">
    <source>
        <dbReference type="Proteomes" id="UP000663824"/>
    </source>
</evidence>
<organism evidence="2 3">
    <name type="scientific">Rotaria magnacalcarata</name>
    <dbReference type="NCBI Taxonomy" id="392030"/>
    <lineage>
        <taxon>Eukaryota</taxon>
        <taxon>Metazoa</taxon>
        <taxon>Spiralia</taxon>
        <taxon>Gnathifera</taxon>
        <taxon>Rotifera</taxon>
        <taxon>Eurotatoria</taxon>
        <taxon>Bdelloidea</taxon>
        <taxon>Philodinida</taxon>
        <taxon>Philodinidae</taxon>
        <taxon>Rotaria</taxon>
    </lineage>
</organism>